<dbReference type="Pfam" id="PF22479">
    <property type="entry name" value="Pam3_gp18"/>
    <property type="match status" value="1"/>
</dbReference>
<evidence type="ECO:0000313" key="2">
    <source>
        <dbReference type="EMBL" id="QWX10206.1"/>
    </source>
</evidence>
<feature type="domain" description="Cyanophage baseplate Pam3 plug gp18" evidence="1">
    <location>
        <begin position="1"/>
        <end position="94"/>
    </location>
</feature>
<accession>A0A8F3BEI2</accession>
<proteinExistence type="predicted"/>
<name>A0A8F3BEI2_9CAUD</name>
<keyword evidence="3" id="KW-1185">Reference proteome</keyword>
<evidence type="ECO:0000313" key="3">
    <source>
        <dbReference type="Proteomes" id="UP000683424"/>
    </source>
</evidence>
<sequence>MKTINSISNIPNQTIQVPIGDYDYKIRFIYCDGFMAYDFYIDDDIVVQGYRMTIGQLLIPYSYQEVDGNFILDTDGSDIDYKEFGVTQFLRYLNAEESADWREALRNGGR</sequence>
<gene>
    <name evidence="2" type="ORF">vBVpPBT1011_0007</name>
</gene>
<evidence type="ECO:0000259" key="1">
    <source>
        <dbReference type="Pfam" id="PF22479"/>
    </source>
</evidence>
<protein>
    <recommendedName>
        <fullName evidence="1">Cyanophage baseplate Pam3 plug gp18 domain-containing protein</fullName>
    </recommendedName>
</protein>
<dbReference type="InterPro" id="IPR054252">
    <property type="entry name" value="Pam3_gp18"/>
</dbReference>
<dbReference type="Proteomes" id="UP000683424">
    <property type="component" value="Segment"/>
</dbReference>
<dbReference type="EMBL" id="MW009675">
    <property type="protein sequence ID" value="QWX10206.1"/>
    <property type="molecule type" value="Genomic_DNA"/>
</dbReference>
<reference evidence="2" key="1">
    <citation type="submission" date="2020-09" db="EMBL/GenBank/DDBJ databases">
        <authorList>
            <person name="Gao C."/>
            <person name="Qiu Z."/>
        </authorList>
    </citation>
    <scope>NUCLEOTIDE SEQUENCE</scope>
</reference>
<organism evidence="2 3">
    <name type="scientific">Vibrio phage vB_VpP_BT-1011</name>
    <dbReference type="NCBI Taxonomy" id="2799672"/>
    <lineage>
        <taxon>Viruses</taxon>
        <taxon>Duplodnaviria</taxon>
        <taxon>Heunggongvirae</taxon>
        <taxon>Uroviricota</taxon>
        <taxon>Caudoviricetes</taxon>
        <taxon>Tieomvirus</taxon>
        <taxon>Tieomvirus BT1011</taxon>
    </lineage>
</organism>